<keyword evidence="3" id="KW-1185">Reference proteome</keyword>
<evidence type="ECO:0000256" key="1">
    <source>
        <dbReference type="SAM" id="MobiDB-lite"/>
    </source>
</evidence>
<dbReference type="KEGG" id="pif:PITG_11904"/>
<reference evidence="3" key="1">
    <citation type="journal article" date="2009" name="Nature">
        <title>Genome sequence and analysis of the Irish potato famine pathogen Phytophthora infestans.</title>
        <authorList>
            <consortium name="The Broad Institute Genome Sequencing Platform"/>
            <person name="Haas B.J."/>
            <person name="Kamoun S."/>
            <person name="Zody M.C."/>
            <person name="Jiang R.H."/>
            <person name="Handsaker R.E."/>
            <person name="Cano L.M."/>
            <person name="Grabherr M."/>
            <person name="Kodira C.D."/>
            <person name="Raffaele S."/>
            <person name="Torto-Alalibo T."/>
            <person name="Bozkurt T.O."/>
            <person name="Ah-Fong A.M."/>
            <person name="Alvarado L."/>
            <person name="Anderson V.L."/>
            <person name="Armstrong M.R."/>
            <person name="Avrova A."/>
            <person name="Baxter L."/>
            <person name="Beynon J."/>
            <person name="Boevink P.C."/>
            <person name="Bollmann S.R."/>
            <person name="Bos J.I."/>
            <person name="Bulone V."/>
            <person name="Cai G."/>
            <person name="Cakir C."/>
            <person name="Carrington J.C."/>
            <person name="Chawner M."/>
            <person name="Conti L."/>
            <person name="Costanzo S."/>
            <person name="Ewan R."/>
            <person name="Fahlgren N."/>
            <person name="Fischbach M.A."/>
            <person name="Fugelstad J."/>
            <person name="Gilroy E.M."/>
            <person name="Gnerre S."/>
            <person name="Green P.J."/>
            <person name="Grenville-Briggs L.J."/>
            <person name="Griffith J."/>
            <person name="Grunwald N.J."/>
            <person name="Horn K."/>
            <person name="Horner N.R."/>
            <person name="Hu C.H."/>
            <person name="Huitema E."/>
            <person name="Jeong D.H."/>
            <person name="Jones A.M."/>
            <person name="Jones J.D."/>
            <person name="Jones R.W."/>
            <person name="Karlsson E.K."/>
            <person name="Kunjeti S.G."/>
            <person name="Lamour K."/>
            <person name="Liu Z."/>
            <person name="Ma L."/>
            <person name="Maclean D."/>
            <person name="Chibucos M.C."/>
            <person name="McDonald H."/>
            <person name="McWalters J."/>
            <person name="Meijer H.J."/>
            <person name="Morgan W."/>
            <person name="Morris P.F."/>
            <person name="Munro C.A."/>
            <person name="O'Neill K."/>
            <person name="Ospina-Giraldo M."/>
            <person name="Pinzon A."/>
            <person name="Pritchard L."/>
            <person name="Ramsahoye B."/>
            <person name="Ren Q."/>
            <person name="Restrepo S."/>
            <person name="Roy S."/>
            <person name="Sadanandom A."/>
            <person name="Savidor A."/>
            <person name="Schornack S."/>
            <person name="Schwartz D.C."/>
            <person name="Schumann U.D."/>
            <person name="Schwessinger B."/>
            <person name="Seyer L."/>
            <person name="Sharpe T."/>
            <person name="Silvar C."/>
            <person name="Song J."/>
            <person name="Studholme D.J."/>
            <person name="Sykes S."/>
            <person name="Thines M."/>
            <person name="van de Vondervoort P.J."/>
            <person name="Phuntumart V."/>
            <person name="Wawra S."/>
            <person name="Weide R."/>
            <person name="Win J."/>
            <person name="Young C."/>
            <person name="Zhou S."/>
            <person name="Fry W."/>
            <person name="Meyers B.C."/>
            <person name="van West P."/>
            <person name="Ristaino J."/>
            <person name="Govers F."/>
            <person name="Birch P.R."/>
            <person name="Whisson S.C."/>
            <person name="Judelson H.S."/>
            <person name="Nusbaum C."/>
        </authorList>
    </citation>
    <scope>NUCLEOTIDE SEQUENCE [LARGE SCALE GENOMIC DNA]</scope>
    <source>
        <strain evidence="3">T30-4</strain>
    </source>
</reference>
<feature type="region of interest" description="Disordered" evidence="1">
    <location>
        <begin position="35"/>
        <end position="55"/>
    </location>
</feature>
<protein>
    <submittedName>
        <fullName evidence="2">Uncharacterized protein</fullName>
    </submittedName>
</protein>
<dbReference type="InParanoid" id="D0NHI0"/>
<name>D0NHI0_PHYIT</name>
<dbReference type="OMA" id="DANMHEN"/>
<proteinExistence type="predicted"/>
<dbReference type="HOGENOM" id="CLU_2299134_0_0_1"/>
<sequence length="101" mass="11728">MRTRRAHMLEVETSHENDNHSAMLASAKLTDDFQIVSPPKSKGRPKQKPRAVTAKRNQAIVMVEEDLEMHERQMSLLTVYELLDGDPIYKLTHEKLLQFKE</sequence>
<evidence type="ECO:0000313" key="2">
    <source>
        <dbReference type="EMBL" id="EEY58905.1"/>
    </source>
</evidence>
<gene>
    <name evidence="2" type="ORF">PITG_11904</name>
</gene>
<dbReference type="VEuPathDB" id="FungiDB:PITG_11904"/>
<dbReference type="RefSeq" id="XP_002901378.1">
    <property type="nucleotide sequence ID" value="XM_002901332.1"/>
</dbReference>
<dbReference type="GeneID" id="9470903"/>
<organism evidence="2 3">
    <name type="scientific">Phytophthora infestans (strain T30-4)</name>
    <name type="common">Potato late blight agent</name>
    <dbReference type="NCBI Taxonomy" id="403677"/>
    <lineage>
        <taxon>Eukaryota</taxon>
        <taxon>Sar</taxon>
        <taxon>Stramenopiles</taxon>
        <taxon>Oomycota</taxon>
        <taxon>Peronosporomycetes</taxon>
        <taxon>Peronosporales</taxon>
        <taxon>Peronosporaceae</taxon>
        <taxon>Phytophthora</taxon>
    </lineage>
</organism>
<feature type="compositionally biased region" description="Basic and acidic residues" evidence="1">
    <location>
        <begin position="7"/>
        <end position="19"/>
    </location>
</feature>
<dbReference type="Proteomes" id="UP000006643">
    <property type="component" value="Unassembled WGS sequence"/>
</dbReference>
<dbReference type="AlphaFoldDB" id="D0NHI0"/>
<feature type="region of interest" description="Disordered" evidence="1">
    <location>
        <begin position="1"/>
        <end position="20"/>
    </location>
</feature>
<evidence type="ECO:0000313" key="3">
    <source>
        <dbReference type="Proteomes" id="UP000006643"/>
    </source>
</evidence>
<accession>D0NHI0</accession>
<dbReference type="OrthoDB" id="128330at2759"/>
<dbReference type="EMBL" id="DS028138">
    <property type="protein sequence ID" value="EEY58905.1"/>
    <property type="molecule type" value="Genomic_DNA"/>
</dbReference>